<dbReference type="AlphaFoldDB" id="A0A0C1GYZ3"/>
<dbReference type="PATRIC" id="fig|362787.3.peg.1996"/>
<sequence>MLVLIDSNYRPVAKLIPNQEIEILDLKMKERLEVTGISVDKSFKEKYHTGWKVYPKDDKALFARAFEQFYFVHGLQQQNYRWEGPEALESLKLQKLNSNELAHYIIGIHMKK</sequence>
<dbReference type="Proteomes" id="UP000031465">
    <property type="component" value="Unassembled WGS sequence"/>
</dbReference>
<evidence type="ECO:0000313" key="1">
    <source>
        <dbReference type="EMBL" id="KIC70809.1"/>
    </source>
</evidence>
<dbReference type="EMBL" id="JSAN01000138">
    <property type="protein sequence ID" value="KIC70809.1"/>
    <property type="molecule type" value="Genomic_DNA"/>
</dbReference>
<dbReference type="RefSeq" id="WP_052236515.1">
    <property type="nucleotide sequence ID" value="NZ_JSAN01000138.1"/>
</dbReference>
<evidence type="ECO:0000313" key="2">
    <source>
        <dbReference type="Proteomes" id="UP000031465"/>
    </source>
</evidence>
<protein>
    <submittedName>
        <fullName evidence="1">Uncharacterized protein</fullName>
    </submittedName>
</protein>
<reference evidence="1 2" key="1">
    <citation type="journal article" date="2014" name="Mol. Biol. Evol.">
        <title>Massive expansion of Ubiquitination-related gene families within the Chlamydiae.</title>
        <authorList>
            <person name="Domman D."/>
            <person name="Collingro A."/>
            <person name="Lagkouvardos I."/>
            <person name="Gehre L."/>
            <person name="Weinmaier T."/>
            <person name="Rattei T."/>
            <person name="Subtil A."/>
            <person name="Horn M."/>
        </authorList>
    </citation>
    <scope>NUCLEOTIDE SEQUENCE [LARGE SCALE GENOMIC DNA]</scope>
    <source>
        <strain evidence="1 2">EI2</strain>
    </source>
</reference>
<name>A0A0C1GYZ3_9BACT</name>
<gene>
    <name evidence="1" type="ORF">DB44_FS00030</name>
</gene>
<comment type="caution">
    <text evidence="1">The sequence shown here is derived from an EMBL/GenBank/DDBJ whole genome shotgun (WGS) entry which is preliminary data.</text>
</comment>
<proteinExistence type="predicted"/>
<accession>A0A0C1GYZ3</accession>
<organism evidence="1 2">
    <name type="scientific">Candidatus Protochlamydia amoebophila</name>
    <dbReference type="NCBI Taxonomy" id="362787"/>
    <lineage>
        <taxon>Bacteria</taxon>
        <taxon>Pseudomonadati</taxon>
        <taxon>Chlamydiota</taxon>
        <taxon>Chlamydiia</taxon>
        <taxon>Parachlamydiales</taxon>
        <taxon>Parachlamydiaceae</taxon>
        <taxon>Candidatus Protochlamydia</taxon>
    </lineage>
</organism>